<name>A0AAN6LTJ6_9PLEO</name>
<evidence type="ECO:0000313" key="2">
    <source>
        <dbReference type="EMBL" id="KAK3202515.1"/>
    </source>
</evidence>
<accession>A0AAN6LTJ6</accession>
<comment type="caution">
    <text evidence="2">The sequence shown here is derived from an EMBL/GenBank/DDBJ whole genome shotgun (WGS) entry which is preliminary data.</text>
</comment>
<dbReference type="EMBL" id="WVTA01000014">
    <property type="protein sequence ID" value="KAK3202515.1"/>
    <property type="molecule type" value="Genomic_DNA"/>
</dbReference>
<evidence type="ECO:0000313" key="3">
    <source>
        <dbReference type="Proteomes" id="UP001280581"/>
    </source>
</evidence>
<proteinExistence type="predicted"/>
<feature type="region of interest" description="Disordered" evidence="1">
    <location>
        <begin position="84"/>
        <end position="106"/>
    </location>
</feature>
<keyword evidence="3" id="KW-1185">Reference proteome</keyword>
<sequence>MVKRTVKIPLAIKRRAAESGEDLEARRAEQPRSVVSSFESVTTYHDWVQNRTYSSQEDLEVIKATYLNTPAPSTVRKRALDTEEELEHMQPAHRNTKLPRSKNASFESMRSSQLAKTVVPFGMGVENIRPDTSFPFTQDAVPTCELSFQSEIDDLHRDEIDQNMIPWGSTSFLMANIQNMETGLKNNALLRLPFILESLLSEDQRKQLILDRKRVPGERMPMIKPAKTNSVPSTPQREDKEQERNAGSMSDSESTRDLSRSTMNSIKVAPKPSQVNRPVSPDQDPPIPRPISPQSLNAVTTVLSSGPFLPKDFISATGLGPINLFDQKTGKIIATRHPNGGIGYDPAVNWTPETSFGDGGSKAPSSTLVPIHPGSTLLLPRNRVPQHPKFPYANRESLWGLPGKMEEERDEIDDDTTVVDPEEPLPLKALSDTDDQVPVSLSLILNTTTSFADNIVFRQENDTSFTSPSTKPCSAGANMEDIAEIAYKARDLLASHPGSHRIYASLMDQLEEAVEKKISVAIKETKAKGSEIALPCLREAAVGIRNGLVEKDGRDGEGGLEKKWGEWLVSATERGVMHLKVKGCICRPEPLMADVEYDEEDEEWLNKR</sequence>
<organism evidence="2 3">
    <name type="scientific">Pseudopithomyces chartarum</name>
    <dbReference type="NCBI Taxonomy" id="1892770"/>
    <lineage>
        <taxon>Eukaryota</taxon>
        <taxon>Fungi</taxon>
        <taxon>Dikarya</taxon>
        <taxon>Ascomycota</taxon>
        <taxon>Pezizomycotina</taxon>
        <taxon>Dothideomycetes</taxon>
        <taxon>Pleosporomycetidae</taxon>
        <taxon>Pleosporales</taxon>
        <taxon>Massarineae</taxon>
        <taxon>Didymosphaeriaceae</taxon>
        <taxon>Pseudopithomyces</taxon>
    </lineage>
</organism>
<feature type="region of interest" description="Disordered" evidence="1">
    <location>
        <begin position="211"/>
        <end position="293"/>
    </location>
</feature>
<protein>
    <submittedName>
        <fullName evidence="2">Uncharacterized protein</fullName>
    </submittedName>
</protein>
<dbReference type="AlphaFoldDB" id="A0AAN6LTJ6"/>
<dbReference type="Proteomes" id="UP001280581">
    <property type="component" value="Unassembled WGS sequence"/>
</dbReference>
<reference evidence="2 3" key="1">
    <citation type="submission" date="2021-02" db="EMBL/GenBank/DDBJ databases">
        <title>Genome assembly of Pseudopithomyces chartarum.</title>
        <authorList>
            <person name="Jauregui R."/>
            <person name="Singh J."/>
            <person name="Voisey C."/>
        </authorList>
    </citation>
    <scope>NUCLEOTIDE SEQUENCE [LARGE SCALE GENOMIC DNA]</scope>
    <source>
        <strain evidence="2 3">AGR01</strain>
    </source>
</reference>
<evidence type="ECO:0000256" key="1">
    <source>
        <dbReference type="SAM" id="MobiDB-lite"/>
    </source>
</evidence>
<gene>
    <name evidence="2" type="ORF">GRF29_161g1553184</name>
</gene>